<dbReference type="Proteomes" id="UP001431209">
    <property type="component" value="Unassembled WGS sequence"/>
</dbReference>
<feature type="transmembrane region" description="Helical" evidence="8">
    <location>
        <begin position="131"/>
        <end position="151"/>
    </location>
</feature>
<comment type="similarity">
    <text evidence="2">Belongs to the TM2 family.</text>
</comment>
<evidence type="ECO:0000256" key="1">
    <source>
        <dbReference type="ARBA" id="ARBA00004141"/>
    </source>
</evidence>
<keyword evidence="3 8" id="KW-0812">Transmembrane</keyword>
<evidence type="ECO:0000256" key="8">
    <source>
        <dbReference type="SAM" id="Phobius"/>
    </source>
</evidence>
<keyword evidence="5 8" id="KW-1133">Transmembrane helix</keyword>
<dbReference type="GO" id="GO:0016020">
    <property type="term" value="C:membrane"/>
    <property type="evidence" value="ECO:0007669"/>
    <property type="project" value="UniProtKB-SubCell"/>
</dbReference>
<protein>
    <recommendedName>
        <fullName evidence="10">TM2 domain-containing protein</fullName>
    </recommendedName>
</protein>
<keyword evidence="6 8" id="KW-0472">Membrane</keyword>
<dbReference type="PANTHER" id="PTHR21016">
    <property type="entry name" value="BETA-AMYLOID BINDING PROTEIN-RELATED"/>
    <property type="match status" value="1"/>
</dbReference>
<name>A0AAW2YZC0_9EUKA</name>
<sequence>MTNILVVIAVLLTFNNIYVNSFMIPLNSSCNVTSGMCQMYDPTKPLVPCYLVPEEFTSCHLSCTSFGNSAYKLPPTGFANCTVFDGIECVGDRNYIKLVPCKINGFTYYTTAIILSLFAGVFGADRFYAGFLCLGFAKLFTLGGLGVWWLVDIALLLSGSYYAEDGSYWGQMW</sequence>
<gene>
    <name evidence="11" type="ORF">AKO1_012959</name>
</gene>
<dbReference type="AlphaFoldDB" id="A0AAW2YZC0"/>
<comment type="caution">
    <text evidence="11">The sequence shown here is derived from an EMBL/GenBank/DDBJ whole genome shotgun (WGS) entry which is preliminary data.</text>
</comment>
<feature type="domain" description="TM2" evidence="10">
    <location>
        <begin position="109"/>
        <end position="153"/>
    </location>
</feature>
<dbReference type="PANTHER" id="PTHR21016:SF7">
    <property type="entry name" value="TM2 DOMAIN-CONTAINING PROTEIN 3"/>
    <property type="match status" value="1"/>
</dbReference>
<evidence type="ECO:0000256" key="3">
    <source>
        <dbReference type="ARBA" id="ARBA00022692"/>
    </source>
</evidence>
<accession>A0AAW2YZC0</accession>
<evidence type="ECO:0000313" key="12">
    <source>
        <dbReference type="Proteomes" id="UP001431209"/>
    </source>
</evidence>
<evidence type="ECO:0000256" key="9">
    <source>
        <dbReference type="SAM" id="SignalP"/>
    </source>
</evidence>
<dbReference type="InterPro" id="IPR050932">
    <property type="entry name" value="TM2D1-3-like"/>
</dbReference>
<keyword evidence="4 9" id="KW-0732">Signal</keyword>
<feature type="signal peptide" evidence="9">
    <location>
        <begin position="1"/>
        <end position="21"/>
    </location>
</feature>
<comment type="subcellular location">
    <subcellularLocation>
        <location evidence="1">Membrane</location>
        <topology evidence="1">Multi-pass membrane protein</topology>
    </subcellularLocation>
</comment>
<evidence type="ECO:0000256" key="2">
    <source>
        <dbReference type="ARBA" id="ARBA00008284"/>
    </source>
</evidence>
<proteinExistence type="inferred from homology"/>
<evidence type="ECO:0000256" key="5">
    <source>
        <dbReference type="ARBA" id="ARBA00022989"/>
    </source>
</evidence>
<feature type="chain" id="PRO_5043441900" description="TM2 domain-containing protein" evidence="9">
    <location>
        <begin position="22"/>
        <end position="173"/>
    </location>
</feature>
<organism evidence="11 12">
    <name type="scientific">Acrasis kona</name>
    <dbReference type="NCBI Taxonomy" id="1008807"/>
    <lineage>
        <taxon>Eukaryota</taxon>
        <taxon>Discoba</taxon>
        <taxon>Heterolobosea</taxon>
        <taxon>Tetramitia</taxon>
        <taxon>Eutetramitia</taxon>
        <taxon>Acrasidae</taxon>
        <taxon>Acrasis</taxon>
    </lineage>
</organism>
<reference evidence="11 12" key="1">
    <citation type="submission" date="2024-03" db="EMBL/GenBank/DDBJ databases">
        <title>The Acrasis kona genome and developmental transcriptomes reveal deep origins of eukaryotic multicellular pathways.</title>
        <authorList>
            <person name="Sheikh S."/>
            <person name="Fu C.-J."/>
            <person name="Brown M.W."/>
            <person name="Baldauf S.L."/>
        </authorList>
    </citation>
    <scope>NUCLEOTIDE SEQUENCE [LARGE SCALE GENOMIC DNA]</scope>
    <source>
        <strain evidence="11 12">ATCC MYA-3509</strain>
    </source>
</reference>
<evidence type="ECO:0000259" key="10">
    <source>
        <dbReference type="Pfam" id="PF05154"/>
    </source>
</evidence>
<evidence type="ECO:0000256" key="7">
    <source>
        <dbReference type="ARBA" id="ARBA00023180"/>
    </source>
</evidence>
<evidence type="ECO:0000256" key="6">
    <source>
        <dbReference type="ARBA" id="ARBA00023136"/>
    </source>
</evidence>
<feature type="transmembrane region" description="Helical" evidence="8">
    <location>
        <begin position="106"/>
        <end position="124"/>
    </location>
</feature>
<dbReference type="Pfam" id="PF05154">
    <property type="entry name" value="TM2"/>
    <property type="match status" value="1"/>
</dbReference>
<keyword evidence="12" id="KW-1185">Reference proteome</keyword>
<dbReference type="EMBL" id="JAOPGA020000840">
    <property type="protein sequence ID" value="KAL0482353.1"/>
    <property type="molecule type" value="Genomic_DNA"/>
</dbReference>
<evidence type="ECO:0000256" key="4">
    <source>
        <dbReference type="ARBA" id="ARBA00022729"/>
    </source>
</evidence>
<keyword evidence="7" id="KW-0325">Glycoprotein</keyword>
<evidence type="ECO:0000313" key="11">
    <source>
        <dbReference type="EMBL" id="KAL0482353.1"/>
    </source>
</evidence>
<dbReference type="InterPro" id="IPR007829">
    <property type="entry name" value="TM2"/>
</dbReference>